<dbReference type="EMBL" id="SWKU01000017">
    <property type="protein sequence ID" value="KAF2999427.1"/>
    <property type="molecule type" value="Genomic_DNA"/>
</dbReference>
<evidence type="ECO:0000256" key="2">
    <source>
        <dbReference type="ARBA" id="ARBA00022857"/>
    </source>
</evidence>
<dbReference type="InterPro" id="IPR002347">
    <property type="entry name" value="SDR_fam"/>
</dbReference>
<dbReference type="GO" id="GO:0016491">
    <property type="term" value="F:oxidoreductase activity"/>
    <property type="evidence" value="ECO:0007669"/>
    <property type="project" value="UniProtKB-KW"/>
</dbReference>
<keyword evidence="3" id="KW-0560">Oxidoreductase</keyword>
<gene>
    <name evidence="4" type="ORF">E8E13_007473</name>
</gene>
<dbReference type="PANTHER" id="PTHR24320:SF282">
    <property type="entry name" value="WW DOMAIN-CONTAINING OXIDOREDUCTASE"/>
    <property type="match status" value="1"/>
</dbReference>
<proteinExistence type="inferred from homology"/>
<evidence type="ECO:0000313" key="5">
    <source>
        <dbReference type="Proteomes" id="UP000801428"/>
    </source>
</evidence>
<accession>A0A9P4TB57</accession>
<dbReference type="SUPFAM" id="SSF51735">
    <property type="entry name" value="NAD(P)-binding Rossmann-fold domains"/>
    <property type="match status" value="1"/>
</dbReference>
<name>A0A9P4TB57_CURKU</name>
<dbReference type="Gene3D" id="3.40.50.720">
    <property type="entry name" value="NAD(P)-binding Rossmann-like Domain"/>
    <property type="match status" value="1"/>
</dbReference>
<evidence type="ECO:0000256" key="3">
    <source>
        <dbReference type="ARBA" id="ARBA00023002"/>
    </source>
</evidence>
<keyword evidence="2" id="KW-0521">NADP</keyword>
<evidence type="ECO:0000313" key="4">
    <source>
        <dbReference type="EMBL" id="KAF2999427.1"/>
    </source>
</evidence>
<dbReference type="PANTHER" id="PTHR24320">
    <property type="entry name" value="RETINOL DEHYDROGENASE"/>
    <property type="match status" value="1"/>
</dbReference>
<reference evidence="4" key="1">
    <citation type="submission" date="2019-04" db="EMBL/GenBank/DDBJ databases">
        <title>Sequencing of skin fungus with MAO and IRED activity.</title>
        <authorList>
            <person name="Marsaioli A.J."/>
            <person name="Bonatto J.M.C."/>
            <person name="Reis Junior O."/>
        </authorList>
    </citation>
    <scope>NUCLEOTIDE SEQUENCE</scope>
    <source>
        <strain evidence="4">30M1</strain>
    </source>
</reference>
<organism evidence="4 5">
    <name type="scientific">Curvularia kusanoi</name>
    <name type="common">Cochliobolus kusanoi</name>
    <dbReference type="NCBI Taxonomy" id="90978"/>
    <lineage>
        <taxon>Eukaryota</taxon>
        <taxon>Fungi</taxon>
        <taxon>Dikarya</taxon>
        <taxon>Ascomycota</taxon>
        <taxon>Pezizomycotina</taxon>
        <taxon>Dothideomycetes</taxon>
        <taxon>Pleosporomycetidae</taxon>
        <taxon>Pleosporales</taxon>
        <taxon>Pleosporineae</taxon>
        <taxon>Pleosporaceae</taxon>
        <taxon>Curvularia</taxon>
    </lineage>
</organism>
<keyword evidence="5" id="KW-1185">Reference proteome</keyword>
<dbReference type="Proteomes" id="UP000801428">
    <property type="component" value="Unassembled WGS sequence"/>
</dbReference>
<protein>
    <submittedName>
        <fullName evidence="4">Uncharacterized protein</fullName>
    </submittedName>
</protein>
<dbReference type="AlphaFoldDB" id="A0A9P4TB57"/>
<sequence length="314" mass="34451">MRDQKPQFRAENIQDLTGFVVIVTGGNSGIGYETALHLALHNARVYIASRSAERIGSAIQRMKESAPDRNLDLRILQLDMMDLASVKAAATRFASEEPRLDILINNAGIMGTPFATTKDGYESQWQVNYLAPFILTHNLLPLMLRTASETNEKTRVRVVNLATEMTAMLGPKSMSLADVNMKDACGPTAPLQRYSHSKQGSVRHAKELNDRYSAQGLTAYSLHPGVIKTNLQGADPSLFGRFQGLMMKVAPTVSTHEGALNSLYCATSPQAAQEGSGRYFVPVGKLQPRVDGWLADKSGNASLWQWSENVSRQI</sequence>
<evidence type="ECO:0000256" key="1">
    <source>
        <dbReference type="ARBA" id="ARBA00006484"/>
    </source>
</evidence>
<dbReference type="InterPro" id="IPR036291">
    <property type="entry name" value="NAD(P)-bd_dom_sf"/>
</dbReference>
<dbReference type="Pfam" id="PF00106">
    <property type="entry name" value="adh_short"/>
    <property type="match status" value="1"/>
</dbReference>
<comment type="caution">
    <text evidence="4">The sequence shown here is derived from an EMBL/GenBank/DDBJ whole genome shotgun (WGS) entry which is preliminary data.</text>
</comment>
<dbReference type="PRINTS" id="PR00081">
    <property type="entry name" value="GDHRDH"/>
</dbReference>
<comment type="similarity">
    <text evidence="1">Belongs to the short-chain dehydrogenases/reductases (SDR) family.</text>
</comment>
<dbReference type="OrthoDB" id="191139at2759"/>